<evidence type="ECO:0000256" key="1">
    <source>
        <dbReference type="ARBA" id="ARBA00004202"/>
    </source>
</evidence>
<dbReference type="InterPro" id="IPR027417">
    <property type="entry name" value="P-loop_NTPase"/>
</dbReference>
<dbReference type="Proteomes" id="UP000294743">
    <property type="component" value="Unassembled WGS sequence"/>
</dbReference>
<dbReference type="AlphaFoldDB" id="A0A4R8A3S8"/>
<comment type="subcellular location">
    <subcellularLocation>
        <location evidence="1">Cell membrane</location>
        <topology evidence="1">Peripheral membrane protein</topology>
    </subcellularLocation>
</comment>
<dbReference type="SMART" id="SM00382">
    <property type="entry name" value="AAA"/>
    <property type="match status" value="1"/>
</dbReference>
<evidence type="ECO:0000256" key="5">
    <source>
        <dbReference type="ARBA" id="ARBA00022840"/>
    </source>
</evidence>
<dbReference type="InterPro" id="IPR003439">
    <property type="entry name" value="ABC_transporter-like_ATP-bd"/>
</dbReference>
<dbReference type="EMBL" id="SODD01000007">
    <property type="protein sequence ID" value="TDW24936.1"/>
    <property type="molecule type" value="Genomic_DNA"/>
</dbReference>
<keyword evidence="2" id="KW-0813">Transport</keyword>
<evidence type="ECO:0000256" key="3">
    <source>
        <dbReference type="ARBA" id="ARBA00022475"/>
    </source>
</evidence>
<feature type="domain" description="ABC transporter" evidence="7">
    <location>
        <begin position="4"/>
        <end position="255"/>
    </location>
</feature>
<dbReference type="GO" id="GO:0005886">
    <property type="term" value="C:plasma membrane"/>
    <property type="evidence" value="ECO:0007669"/>
    <property type="project" value="UniProtKB-SubCell"/>
</dbReference>
<dbReference type="Gene3D" id="3.40.50.300">
    <property type="entry name" value="P-loop containing nucleotide triphosphate hydrolases"/>
    <property type="match status" value="1"/>
</dbReference>
<protein>
    <submittedName>
        <fullName evidence="8">Putative ABC transport system ATP-binding protein</fullName>
    </submittedName>
</protein>
<comment type="caution">
    <text evidence="8">The sequence shown here is derived from an EMBL/GenBank/DDBJ whole genome shotgun (WGS) entry which is preliminary data.</text>
</comment>
<evidence type="ECO:0000313" key="9">
    <source>
        <dbReference type="Proteomes" id="UP000294743"/>
    </source>
</evidence>
<dbReference type="SUPFAM" id="SSF52540">
    <property type="entry name" value="P-loop containing nucleoside triphosphate hydrolases"/>
    <property type="match status" value="1"/>
</dbReference>
<evidence type="ECO:0000256" key="6">
    <source>
        <dbReference type="ARBA" id="ARBA00023136"/>
    </source>
</evidence>
<evidence type="ECO:0000256" key="4">
    <source>
        <dbReference type="ARBA" id="ARBA00022741"/>
    </source>
</evidence>
<keyword evidence="4" id="KW-0547">Nucleotide-binding</keyword>
<dbReference type="PROSITE" id="PS50893">
    <property type="entry name" value="ABC_TRANSPORTER_2"/>
    <property type="match status" value="1"/>
</dbReference>
<dbReference type="GO" id="GO:0005524">
    <property type="term" value="F:ATP binding"/>
    <property type="evidence" value="ECO:0007669"/>
    <property type="project" value="UniProtKB-KW"/>
</dbReference>
<sequence length="269" mass="30436">MLELKHISITFNEHTVNEKKALNDVSLKVNDGDFITIIGSNGAGKSTLLNCISGSYEVDEGQIILNGKHMEYMKEYNRAKKIGRLFQDPLKGTAPDMSIEENLELAYRRGNSQNSLYHRFFKIGLTKQERQLMKDKVSLLGLDLEKRFSSKVGLLSGGQRQALTLMMATINTPDLLLLDEHTAALDPKTAKQVMEITDTIIKEENITTIMITHNIAQALAYGNRLIMMNEGKILYEFSNEEKANLTIEDVMKLYQQKSHNDFSDSMLLD</sequence>
<dbReference type="Pfam" id="PF00005">
    <property type="entry name" value="ABC_tran"/>
    <property type="match status" value="1"/>
</dbReference>
<evidence type="ECO:0000259" key="7">
    <source>
        <dbReference type="PROSITE" id="PS50893"/>
    </source>
</evidence>
<keyword evidence="6" id="KW-0472">Membrane</keyword>
<keyword evidence="9" id="KW-1185">Reference proteome</keyword>
<gene>
    <name evidence="8" type="ORF">EDD63_10792</name>
</gene>
<dbReference type="PANTHER" id="PTHR42788">
    <property type="entry name" value="TAURINE IMPORT ATP-BINDING PROTEIN-RELATED"/>
    <property type="match status" value="1"/>
</dbReference>
<dbReference type="RefSeq" id="WP_134168555.1">
    <property type="nucleotide sequence ID" value="NZ_SODD01000007.1"/>
</dbReference>
<dbReference type="InterPro" id="IPR050166">
    <property type="entry name" value="ABC_transporter_ATP-bind"/>
</dbReference>
<name>A0A4R8A3S8_9FIRM</name>
<accession>A0A4R8A3S8</accession>
<keyword evidence="3" id="KW-1003">Cell membrane</keyword>
<dbReference type="InterPro" id="IPR003593">
    <property type="entry name" value="AAA+_ATPase"/>
</dbReference>
<reference evidence="8 9" key="1">
    <citation type="submission" date="2019-03" db="EMBL/GenBank/DDBJ databases">
        <title>Genomic Encyclopedia of Type Strains, Phase IV (KMG-IV): sequencing the most valuable type-strain genomes for metagenomic binning, comparative biology and taxonomic classification.</title>
        <authorList>
            <person name="Goeker M."/>
        </authorList>
    </citation>
    <scope>NUCLEOTIDE SEQUENCE [LARGE SCALE GENOMIC DNA]</scope>
    <source>
        <strain evidence="8 9">DSM 28867</strain>
    </source>
</reference>
<dbReference type="GO" id="GO:0016887">
    <property type="term" value="F:ATP hydrolysis activity"/>
    <property type="evidence" value="ECO:0007669"/>
    <property type="project" value="InterPro"/>
</dbReference>
<proteinExistence type="predicted"/>
<dbReference type="OrthoDB" id="9776369at2"/>
<evidence type="ECO:0000256" key="2">
    <source>
        <dbReference type="ARBA" id="ARBA00022448"/>
    </source>
</evidence>
<keyword evidence="5 8" id="KW-0067">ATP-binding</keyword>
<evidence type="ECO:0000313" key="8">
    <source>
        <dbReference type="EMBL" id="TDW24936.1"/>
    </source>
</evidence>
<organism evidence="8 9">
    <name type="scientific">Breznakia blatticola</name>
    <dbReference type="NCBI Taxonomy" id="1754012"/>
    <lineage>
        <taxon>Bacteria</taxon>
        <taxon>Bacillati</taxon>
        <taxon>Bacillota</taxon>
        <taxon>Erysipelotrichia</taxon>
        <taxon>Erysipelotrichales</taxon>
        <taxon>Erysipelotrichaceae</taxon>
        <taxon>Breznakia</taxon>
    </lineage>
</organism>
<dbReference type="PANTHER" id="PTHR42788:SF7">
    <property type="entry name" value="NITRATE ABC TRANSPORTER ATP-BINDING PROTEIN"/>
    <property type="match status" value="1"/>
</dbReference>